<dbReference type="AlphaFoldDB" id="A0A2I1H2Q8"/>
<dbReference type="Proteomes" id="UP000234323">
    <property type="component" value="Unassembled WGS sequence"/>
</dbReference>
<proteinExistence type="predicted"/>
<evidence type="ECO:0000313" key="1">
    <source>
        <dbReference type="EMBL" id="PKY53167.1"/>
    </source>
</evidence>
<organism evidence="1 2">
    <name type="scientific">Rhizophagus irregularis</name>
    <dbReference type="NCBI Taxonomy" id="588596"/>
    <lineage>
        <taxon>Eukaryota</taxon>
        <taxon>Fungi</taxon>
        <taxon>Fungi incertae sedis</taxon>
        <taxon>Mucoromycota</taxon>
        <taxon>Glomeromycotina</taxon>
        <taxon>Glomeromycetes</taxon>
        <taxon>Glomerales</taxon>
        <taxon>Glomeraceae</taxon>
        <taxon>Rhizophagus</taxon>
    </lineage>
</organism>
<name>A0A2I1H2Q8_9GLOM</name>
<dbReference type="EMBL" id="LLXI01001338">
    <property type="protein sequence ID" value="PKY53167.1"/>
    <property type="molecule type" value="Genomic_DNA"/>
</dbReference>
<sequence>MNVGVVLREDCIFVDDINSLFYITLLPVIAVTADITDDCTITADITGDGTVATDTAGISTVPIDIQITYKIKQKQDIPNLCKEFSSENFDYYGITDKTSCLLCSLDHNDEESIEGRYKSGSYFIKCE</sequence>
<evidence type="ECO:0000313" key="2">
    <source>
        <dbReference type="Proteomes" id="UP000234323"/>
    </source>
</evidence>
<gene>
    <name evidence="1" type="ORF">RhiirA4_471220</name>
</gene>
<protein>
    <submittedName>
        <fullName evidence="1">Uncharacterized protein</fullName>
    </submittedName>
</protein>
<accession>A0A2I1H2Q8</accession>
<reference evidence="1 2" key="1">
    <citation type="submission" date="2015-10" db="EMBL/GenBank/DDBJ databases">
        <title>Genome analyses suggest a sexual origin of heterokaryosis in a supposedly ancient asexual fungus.</title>
        <authorList>
            <person name="Ropars J."/>
            <person name="Sedzielewska K."/>
            <person name="Noel J."/>
            <person name="Charron P."/>
            <person name="Farinelli L."/>
            <person name="Marton T."/>
            <person name="Kruger M."/>
            <person name="Pelin A."/>
            <person name="Brachmann A."/>
            <person name="Corradi N."/>
        </authorList>
    </citation>
    <scope>NUCLEOTIDE SEQUENCE [LARGE SCALE GENOMIC DNA]</scope>
    <source>
        <strain evidence="1 2">A4</strain>
    </source>
</reference>
<comment type="caution">
    <text evidence="1">The sequence shown here is derived from an EMBL/GenBank/DDBJ whole genome shotgun (WGS) entry which is preliminary data.</text>
</comment>
<keyword evidence="2" id="KW-1185">Reference proteome</keyword>